<dbReference type="RefSeq" id="WP_106101272.1">
    <property type="nucleotide sequence ID" value="NZ_PVRR01000001.1"/>
</dbReference>
<dbReference type="EMBL" id="PVRR01000001">
    <property type="protein sequence ID" value="PRT42557.1"/>
    <property type="molecule type" value="Genomic_DNA"/>
</dbReference>
<sequence length="629" mass="72595">MIKNGISSELLNIKSFLSDDSYKFLIPDFQRDFVWGKEEVQQLLEDLSEDTDGFMLSEDDLEGYLLGNIVLIKPRDTDRYLVVDGQQRLTTTTLICKALEEIIGNKIATQMATTQNMKEISKWQMKLNDIVQSYAILDNEDEIKDCKLIHDPALNFGKVYKNILYNKAYEVGLESDSKIEEVYTTAKDYLEELSDEQFKNFISYFKSRIYFIVTVSTSYNKAFQLFEVLNDRGRSLEPLDLVKNLFLKIISKGTNKQGDVEEFNNDWNEFISNLQLSPKKKISSSTFLKHYIIGKYAENIKKDRVYDYFENKNLNSNEIFNLVKDLKYVSKIYSEIEEGKYEAFLNDYNMFIIFKLFNIKQLHSLLIPFYQADQKTKEQVLDLGVRLGASVLFTFTQMNFIESILPAILQKYYSGLEQGKEIDIAYQDLGVEAKKIILSKSTDIKQILPLKQLENANGALSNKASVILKFIELYFHNNSKVVMTPKKQRITVEHILSREVNFDKDISDAGFLSVEDFKNHKNLIGNLTLLFNNENASAGNKKFEDKIKLYSDQDFIVTQSIAKDLLSTTKGGRNTKFVTLVNEKETKYAPNKKGHFDKDAIKDRSSKIADLIYDLVNQNIKVHELQSSL</sequence>
<dbReference type="PANTHER" id="PTHR35149:SF1">
    <property type="entry name" value="DUF5655 DOMAIN-CONTAINING PROTEIN"/>
    <property type="match status" value="1"/>
</dbReference>
<gene>
    <name evidence="3" type="ORF">C6357_00850</name>
</gene>
<evidence type="ECO:0000313" key="4">
    <source>
        <dbReference type="Proteomes" id="UP000239236"/>
    </source>
</evidence>
<protein>
    <recommendedName>
        <fullName evidence="5">DUF262 domain-containing protein</fullName>
    </recommendedName>
</protein>
<reference evidence="3 4" key="1">
    <citation type="submission" date="2018-03" db="EMBL/GenBank/DDBJ databases">
        <title>Genotypic and phenotypic analysis of antagonistic Bacillus spp. isolated from rhizosphere soil of plants in Tibet.</title>
        <authorList>
            <person name="Borriss R."/>
            <person name="Lasch P."/>
            <person name="Wu L."/>
            <person name="Wu H."/>
            <person name="Gao X."/>
        </authorList>
    </citation>
    <scope>NUCLEOTIDE SEQUENCE [LARGE SCALE GENOMIC DNA]</scope>
    <source>
        <strain evidence="3 4">NMSW16</strain>
    </source>
</reference>
<name>A0ABX5DXR4_9BACI</name>
<keyword evidence="4" id="KW-1185">Reference proteome</keyword>
<evidence type="ECO:0008006" key="5">
    <source>
        <dbReference type="Google" id="ProtNLM"/>
    </source>
</evidence>
<feature type="domain" description="GmrSD restriction endonucleases N-terminal" evidence="1">
    <location>
        <begin position="13"/>
        <end position="247"/>
    </location>
</feature>
<evidence type="ECO:0000259" key="1">
    <source>
        <dbReference type="Pfam" id="PF03235"/>
    </source>
</evidence>
<dbReference type="Proteomes" id="UP000239236">
    <property type="component" value="Unassembled WGS sequence"/>
</dbReference>
<evidence type="ECO:0000259" key="2">
    <source>
        <dbReference type="Pfam" id="PF07510"/>
    </source>
</evidence>
<organism evidence="3 4">
    <name type="scientific">Bacillus wiedmannii</name>
    <dbReference type="NCBI Taxonomy" id="1890302"/>
    <lineage>
        <taxon>Bacteria</taxon>
        <taxon>Bacillati</taxon>
        <taxon>Bacillota</taxon>
        <taxon>Bacilli</taxon>
        <taxon>Bacillales</taxon>
        <taxon>Bacillaceae</taxon>
        <taxon>Bacillus</taxon>
        <taxon>Bacillus cereus group</taxon>
    </lineage>
</organism>
<dbReference type="InterPro" id="IPR011089">
    <property type="entry name" value="GmrSD_C"/>
</dbReference>
<proteinExistence type="predicted"/>
<dbReference type="PANTHER" id="PTHR35149">
    <property type="entry name" value="SLL5132 PROTEIN"/>
    <property type="match status" value="1"/>
</dbReference>
<dbReference type="Pfam" id="PF03235">
    <property type="entry name" value="GmrSD_N"/>
    <property type="match status" value="1"/>
</dbReference>
<accession>A0ABX5DXR4</accession>
<dbReference type="Pfam" id="PF07510">
    <property type="entry name" value="GmrSD_C"/>
    <property type="match status" value="1"/>
</dbReference>
<dbReference type="InterPro" id="IPR004919">
    <property type="entry name" value="GmrSD_N"/>
</dbReference>
<feature type="domain" description="GmrSD restriction endonucleases C-terminal" evidence="2">
    <location>
        <begin position="467"/>
        <end position="610"/>
    </location>
</feature>
<evidence type="ECO:0000313" key="3">
    <source>
        <dbReference type="EMBL" id="PRT42557.1"/>
    </source>
</evidence>
<comment type="caution">
    <text evidence="3">The sequence shown here is derived from an EMBL/GenBank/DDBJ whole genome shotgun (WGS) entry which is preliminary data.</text>
</comment>